<comment type="caution">
    <text evidence="2">The sequence shown here is derived from an EMBL/GenBank/DDBJ whole genome shotgun (WGS) entry which is preliminary data.</text>
</comment>
<accession>A0AAU9V1A0</accession>
<evidence type="ECO:0000313" key="2">
    <source>
        <dbReference type="EMBL" id="CAH2105542.1"/>
    </source>
</evidence>
<organism evidence="2 3">
    <name type="scientific">Euphydryas editha</name>
    <name type="common">Edith's checkerspot</name>
    <dbReference type="NCBI Taxonomy" id="104508"/>
    <lineage>
        <taxon>Eukaryota</taxon>
        <taxon>Metazoa</taxon>
        <taxon>Ecdysozoa</taxon>
        <taxon>Arthropoda</taxon>
        <taxon>Hexapoda</taxon>
        <taxon>Insecta</taxon>
        <taxon>Pterygota</taxon>
        <taxon>Neoptera</taxon>
        <taxon>Endopterygota</taxon>
        <taxon>Lepidoptera</taxon>
        <taxon>Glossata</taxon>
        <taxon>Ditrysia</taxon>
        <taxon>Papilionoidea</taxon>
        <taxon>Nymphalidae</taxon>
        <taxon>Nymphalinae</taxon>
        <taxon>Euphydryas</taxon>
    </lineage>
</organism>
<keyword evidence="3" id="KW-1185">Reference proteome</keyword>
<dbReference type="EMBL" id="CAKOGL010000028">
    <property type="protein sequence ID" value="CAH2105542.1"/>
    <property type="molecule type" value="Genomic_DNA"/>
</dbReference>
<feature type="compositionally biased region" description="Basic and acidic residues" evidence="1">
    <location>
        <begin position="50"/>
        <end position="65"/>
    </location>
</feature>
<evidence type="ECO:0000256" key="1">
    <source>
        <dbReference type="SAM" id="MobiDB-lite"/>
    </source>
</evidence>
<feature type="region of interest" description="Disordered" evidence="1">
    <location>
        <begin position="50"/>
        <end position="90"/>
    </location>
</feature>
<dbReference type="AlphaFoldDB" id="A0AAU9V1A0"/>
<sequence length="90" mass="10030">MECATRRYSYGRTVLLHFKTNVILETMGCTIGPIAADSAAKYKAERIETAEHRSSLDSKEARTAHQNEISAENEQFEEPEGLLYGHGIAD</sequence>
<protein>
    <submittedName>
        <fullName evidence="2">Uncharacterized protein</fullName>
    </submittedName>
</protein>
<gene>
    <name evidence="2" type="ORF">EEDITHA_LOCUS19787</name>
</gene>
<reference evidence="2" key="1">
    <citation type="submission" date="2022-03" db="EMBL/GenBank/DDBJ databases">
        <authorList>
            <person name="Tunstrom K."/>
        </authorList>
    </citation>
    <scope>NUCLEOTIDE SEQUENCE</scope>
</reference>
<name>A0AAU9V1A0_EUPED</name>
<evidence type="ECO:0000313" key="3">
    <source>
        <dbReference type="Proteomes" id="UP001153954"/>
    </source>
</evidence>
<dbReference type="Proteomes" id="UP001153954">
    <property type="component" value="Unassembled WGS sequence"/>
</dbReference>
<proteinExistence type="predicted"/>